<accession>A0A0F9VVG2</accession>
<evidence type="ECO:0008006" key="3">
    <source>
        <dbReference type="Google" id="ProtNLM"/>
    </source>
</evidence>
<name>A0A0F9VVG2_9ZZZZ</name>
<evidence type="ECO:0000313" key="2">
    <source>
        <dbReference type="EMBL" id="KKN69723.1"/>
    </source>
</evidence>
<feature type="compositionally biased region" description="Basic and acidic residues" evidence="1">
    <location>
        <begin position="115"/>
        <end position="129"/>
    </location>
</feature>
<organism evidence="2">
    <name type="scientific">marine sediment metagenome</name>
    <dbReference type="NCBI Taxonomy" id="412755"/>
    <lineage>
        <taxon>unclassified sequences</taxon>
        <taxon>metagenomes</taxon>
        <taxon>ecological metagenomes</taxon>
    </lineage>
</organism>
<proteinExistence type="predicted"/>
<comment type="caution">
    <text evidence="2">The sequence shown here is derived from an EMBL/GenBank/DDBJ whole genome shotgun (WGS) entry which is preliminary data.</text>
</comment>
<reference evidence="2" key="1">
    <citation type="journal article" date="2015" name="Nature">
        <title>Complex archaea that bridge the gap between prokaryotes and eukaryotes.</title>
        <authorList>
            <person name="Spang A."/>
            <person name="Saw J.H."/>
            <person name="Jorgensen S.L."/>
            <person name="Zaremba-Niedzwiedzka K."/>
            <person name="Martijn J."/>
            <person name="Lind A.E."/>
            <person name="van Eijk R."/>
            <person name="Schleper C."/>
            <person name="Guy L."/>
            <person name="Ettema T.J."/>
        </authorList>
    </citation>
    <scope>NUCLEOTIDE SEQUENCE</scope>
</reference>
<dbReference type="EMBL" id="LAZR01000420">
    <property type="protein sequence ID" value="KKN69723.1"/>
    <property type="molecule type" value="Genomic_DNA"/>
</dbReference>
<dbReference type="AlphaFoldDB" id="A0A0F9VVG2"/>
<dbReference type="Gene3D" id="1.10.10.60">
    <property type="entry name" value="Homeodomain-like"/>
    <property type="match status" value="1"/>
</dbReference>
<sequence length="159" mass="18070">MDELFDLFGNPSQPGLGQKGRPRYQATDKDRNKVKMLLALGWGNQRIANALDVSLATLKRYFRADLKIRDVMRDRLVARQFEIALEQANAGNMTALKLLDQMMDKNDRMYAERRLERAQTDDDPKEKLGKKQRAAMEAEEAAGSPAWGDDLQFGDGQTH</sequence>
<evidence type="ECO:0000256" key="1">
    <source>
        <dbReference type="SAM" id="MobiDB-lite"/>
    </source>
</evidence>
<protein>
    <recommendedName>
        <fullName evidence="3">Resolvase HTH domain-containing protein</fullName>
    </recommendedName>
</protein>
<gene>
    <name evidence="2" type="ORF">LCGC14_0438230</name>
</gene>
<feature type="region of interest" description="Disordered" evidence="1">
    <location>
        <begin position="115"/>
        <end position="159"/>
    </location>
</feature>